<evidence type="ECO:0000256" key="2">
    <source>
        <dbReference type="ARBA" id="ARBA00022824"/>
    </source>
</evidence>
<gene>
    <name evidence="5" type="ORF">P7K49_009523</name>
</gene>
<dbReference type="PANTHER" id="PTHR12174:SF23">
    <property type="entry name" value="MINOR HISTOCOMPATIBILITY ANTIGEN H13"/>
    <property type="match status" value="1"/>
</dbReference>
<accession>A0ABQ9VNC4</accession>
<evidence type="ECO:0000313" key="6">
    <source>
        <dbReference type="Proteomes" id="UP001266305"/>
    </source>
</evidence>
<evidence type="ECO:0000256" key="3">
    <source>
        <dbReference type="SAM" id="MobiDB-lite"/>
    </source>
</evidence>
<dbReference type="Proteomes" id="UP001266305">
    <property type="component" value="Unassembled WGS sequence"/>
</dbReference>
<evidence type="ECO:0000256" key="4">
    <source>
        <dbReference type="SAM" id="Phobius"/>
    </source>
</evidence>
<keyword evidence="2" id="KW-0256">Endoplasmic reticulum</keyword>
<keyword evidence="6" id="KW-1185">Reference proteome</keyword>
<reference evidence="5 6" key="1">
    <citation type="submission" date="2023-05" db="EMBL/GenBank/DDBJ databases">
        <title>B98-5 Cell Line De Novo Hybrid Assembly: An Optical Mapping Approach.</title>
        <authorList>
            <person name="Kananen K."/>
            <person name="Auerbach J.A."/>
            <person name="Kautto E."/>
            <person name="Blachly J.S."/>
        </authorList>
    </citation>
    <scope>NUCLEOTIDE SEQUENCE [LARGE SCALE GENOMIC DNA]</scope>
    <source>
        <strain evidence="5">B95-8</strain>
        <tissue evidence="5">Cell line</tissue>
    </source>
</reference>
<comment type="subcellular location">
    <subcellularLocation>
        <location evidence="1">Endoplasmic reticulum membrane</location>
        <topology evidence="1">Multi-pass membrane protein</topology>
    </subcellularLocation>
</comment>
<comment type="caution">
    <text evidence="5">The sequence shown here is derived from an EMBL/GenBank/DDBJ whole genome shotgun (WGS) entry which is preliminary data.</text>
</comment>
<organism evidence="5 6">
    <name type="scientific">Saguinus oedipus</name>
    <name type="common">Cotton-top tamarin</name>
    <name type="synonym">Oedipomidas oedipus</name>
    <dbReference type="NCBI Taxonomy" id="9490"/>
    <lineage>
        <taxon>Eukaryota</taxon>
        <taxon>Metazoa</taxon>
        <taxon>Chordata</taxon>
        <taxon>Craniata</taxon>
        <taxon>Vertebrata</taxon>
        <taxon>Euteleostomi</taxon>
        <taxon>Mammalia</taxon>
        <taxon>Eutheria</taxon>
        <taxon>Euarchontoglires</taxon>
        <taxon>Primates</taxon>
        <taxon>Haplorrhini</taxon>
        <taxon>Platyrrhini</taxon>
        <taxon>Cebidae</taxon>
        <taxon>Callitrichinae</taxon>
        <taxon>Saguinus</taxon>
    </lineage>
</organism>
<proteinExistence type="predicted"/>
<evidence type="ECO:0000256" key="1">
    <source>
        <dbReference type="ARBA" id="ARBA00004477"/>
    </source>
</evidence>
<dbReference type="Pfam" id="PF04258">
    <property type="entry name" value="Peptidase_A22B"/>
    <property type="match status" value="1"/>
</dbReference>
<sequence>MDRPGTLPTPVPGGRVLELAAPPERMVFPQDLLEKGLEADNFAMLGLGDIVIPVLRHLQGEHTHGLLCPLWAEEHVYAHLLVCRSWPLSPWIYITIAYNWLGFEVSECGIFIALLLRFDISLKKNTHTYFYTSFAAYIFGLGLTIFIMHIFKHAQPALLYLVPACIGFPVLVALAKGEVTEMFSYESSAEILPHTPRLTHFPTVSGSPASLADSMQQKLAGPRRRRPQNPSAIYEESNPKDPAAVTEFKDGTEASASKGLEKKEK</sequence>
<keyword evidence="4" id="KW-0472">Membrane</keyword>
<keyword evidence="4" id="KW-0812">Transmembrane</keyword>
<feature type="region of interest" description="Disordered" evidence="3">
    <location>
        <begin position="216"/>
        <end position="265"/>
    </location>
</feature>
<protein>
    <submittedName>
        <fullName evidence="5">Uncharacterized protein</fullName>
    </submittedName>
</protein>
<dbReference type="EMBL" id="JASSZA010000005">
    <property type="protein sequence ID" value="KAK2109777.1"/>
    <property type="molecule type" value="Genomic_DNA"/>
</dbReference>
<evidence type="ECO:0000313" key="5">
    <source>
        <dbReference type="EMBL" id="KAK2109777.1"/>
    </source>
</evidence>
<feature type="transmembrane region" description="Helical" evidence="4">
    <location>
        <begin position="157"/>
        <end position="175"/>
    </location>
</feature>
<feature type="transmembrane region" description="Helical" evidence="4">
    <location>
        <begin position="128"/>
        <end position="151"/>
    </location>
</feature>
<keyword evidence="4" id="KW-1133">Transmembrane helix</keyword>
<name>A0ABQ9VNC4_SAGOE</name>
<dbReference type="InterPro" id="IPR007369">
    <property type="entry name" value="Peptidase_A22B_SPP"/>
</dbReference>
<dbReference type="PANTHER" id="PTHR12174">
    <property type="entry name" value="SIGNAL PEPTIDE PEPTIDASE"/>
    <property type="match status" value="1"/>
</dbReference>
<feature type="transmembrane region" description="Helical" evidence="4">
    <location>
        <begin position="91"/>
        <end position="116"/>
    </location>
</feature>